<dbReference type="OrthoDB" id="913216at2759"/>
<evidence type="ECO:0000313" key="1">
    <source>
        <dbReference type="EMBL" id="CAA0816243.1"/>
    </source>
</evidence>
<evidence type="ECO:0000313" key="2">
    <source>
        <dbReference type="Proteomes" id="UP001153555"/>
    </source>
</evidence>
<dbReference type="AlphaFoldDB" id="A0A9N7R874"/>
<dbReference type="PANTHER" id="PTHR33116">
    <property type="entry name" value="REVERSE TRANSCRIPTASE ZINC-BINDING DOMAIN-CONTAINING PROTEIN-RELATED-RELATED"/>
    <property type="match status" value="1"/>
</dbReference>
<name>A0A9N7R874_STRHE</name>
<dbReference type="EMBL" id="CACSLK010013932">
    <property type="protein sequence ID" value="CAA0816243.1"/>
    <property type="molecule type" value="Genomic_DNA"/>
</dbReference>
<keyword evidence="1" id="KW-0548">Nucleotidyltransferase</keyword>
<sequence length="229" mass="26383">MSKKYSGRTGWISLKLDMSKAYDRVEWDFLRAVMDKRGFPSRFSRLILECISTKVFPSLRRAEHLGNLVGMRCSRRSLRISHLLFADDSIIFTKASTSDMGHILSILDHYKAAPGHLINLEKTAITFSPNISAQLQQEIGTRLRIHELQAHDTYLGLPSVVGRNKSRTFASIREKIWKRLKSWDYRFFSSAGKEGLLKSVIQAMPVYFMSLFRFPNSICKQITGLMRKF</sequence>
<accession>A0A9N7R874</accession>
<gene>
    <name evidence="1" type="ORF">SHERM_16111</name>
</gene>
<protein>
    <submittedName>
        <fullName evidence="1">RNA-directed DNA polymerase (Reverse transcriptase)-related family protein</fullName>
    </submittedName>
</protein>
<comment type="caution">
    <text evidence="1">The sequence shown here is derived from an EMBL/GenBank/DDBJ whole genome shotgun (WGS) entry which is preliminary data.</text>
</comment>
<organism evidence="1 2">
    <name type="scientific">Striga hermonthica</name>
    <name type="common">Purple witchweed</name>
    <name type="synonym">Buchnera hermonthica</name>
    <dbReference type="NCBI Taxonomy" id="68872"/>
    <lineage>
        <taxon>Eukaryota</taxon>
        <taxon>Viridiplantae</taxon>
        <taxon>Streptophyta</taxon>
        <taxon>Embryophyta</taxon>
        <taxon>Tracheophyta</taxon>
        <taxon>Spermatophyta</taxon>
        <taxon>Magnoliopsida</taxon>
        <taxon>eudicotyledons</taxon>
        <taxon>Gunneridae</taxon>
        <taxon>Pentapetalae</taxon>
        <taxon>asterids</taxon>
        <taxon>lamiids</taxon>
        <taxon>Lamiales</taxon>
        <taxon>Orobanchaceae</taxon>
        <taxon>Buchnereae</taxon>
        <taxon>Striga</taxon>
    </lineage>
</organism>
<dbReference type="PANTHER" id="PTHR33116:SF86">
    <property type="entry name" value="REVERSE TRANSCRIPTASE DOMAIN-CONTAINING PROTEIN"/>
    <property type="match status" value="1"/>
</dbReference>
<keyword evidence="2" id="KW-1185">Reference proteome</keyword>
<keyword evidence="1" id="KW-0808">Transferase</keyword>
<reference evidence="1" key="1">
    <citation type="submission" date="2019-12" db="EMBL/GenBank/DDBJ databases">
        <authorList>
            <person name="Scholes J."/>
        </authorList>
    </citation>
    <scope>NUCLEOTIDE SEQUENCE</scope>
</reference>
<keyword evidence="1" id="KW-0695">RNA-directed DNA polymerase</keyword>
<dbReference type="Proteomes" id="UP001153555">
    <property type="component" value="Unassembled WGS sequence"/>
</dbReference>
<dbReference type="GO" id="GO:0003964">
    <property type="term" value="F:RNA-directed DNA polymerase activity"/>
    <property type="evidence" value="ECO:0007669"/>
    <property type="project" value="UniProtKB-KW"/>
</dbReference>
<proteinExistence type="predicted"/>